<reference evidence="2 3" key="1">
    <citation type="submission" date="2014-12" db="EMBL/GenBank/DDBJ databases">
        <title>Draft genome sequence of Paenibacillus kamchatkensis strain B-2647.</title>
        <authorList>
            <person name="Karlyshev A.V."/>
            <person name="Kudryashova E.B."/>
        </authorList>
    </citation>
    <scope>NUCLEOTIDE SEQUENCE [LARGE SCALE GENOMIC DNA]</scope>
    <source>
        <strain evidence="2 3">VKM B-2647</strain>
    </source>
</reference>
<dbReference type="Proteomes" id="UP000031967">
    <property type="component" value="Unassembled WGS sequence"/>
</dbReference>
<sequence length="287" mass="30966">MIWDRLGVLTDEVSPDLREALDWAAEHRLAHVEIRTVEGRNVIDLADAALLDIRKETEKRGLFVSAVASPVFKCALDPSRPVQTGDAFGQREERVEAHYRKLERAIEIAGLLGTKRIRIFSFWRENDPKAYESDIVTHLKAAAAMAEKAGVTLLLENEPSCNGGYAAEVGRLARLAASPALKVLWDPGNEAYGGKPAYPEGYGAVKDVIGHVHLKDALTDEGGVPRCVPIGQGAVPYGAQLSALERDGYSGLYTIETHYVPEGGTAAHGTGLTLEGLRTVLSAGRTS</sequence>
<dbReference type="InterPro" id="IPR013022">
    <property type="entry name" value="Xyl_isomerase-like_TIM-brl"/>
</dbReference>
<evidence type="ECO:0000313" key="2">
    <source>
        <dbReference type="EMBL" id="KIL41380.1"/>
    </source>
</evidence>
<dbReference type="PANTHER" id="PTHR12110">
    <property type="entry name" value="HYDROXYPYRUVATE ISOMERASE"/>
    <property type="match status" value="1"/>
</dbReference>
<dbReference type="InterPro" id="IPR050312">
    <property type="entry name" value="IolE/XylAMocC-like"/>
</dbReference>
<name>A0ABR5ALI5_9BACL</name>
<keyword evidence="3" id="KW-1185">Reference proteome</keyword>
<evidence type="ECO:0000313" key="3">
    <source>
        <dbReference type="Proteomes" id="UP000031967"/>
    </source>
</evidence>
<proteinExistence type="predicted"/>
<dbReference type="PANTHER" id="PTHR12110:SF41">
    <property type="entry name" value="INOSOSE DEHYDRATASE"/>
    <property type="match status" value="1"/>
</dbReference>
<protein>
    <submittedName>
        <fullName evidence="2">Xylose isomerase</fullName>
    </submittedName>
</protein>
<dbReference type="Gene3D" id="3.20.20.150">
    <property type="entry name" value="Divalent-metal-dependent TIM barrel enzymes"/>
    <property type="match status" value="1"/>
</dbReference>
<comment type="caution">
    <text evidence="2">The sequence shown here is derived from an EMBL/GenBank/DDBJ whole genome shotgun (WGS) entry which is preliminary data.</text>
</comment>
<dbReference type="InterPro" id="IPR036237">
    <property type="entry name" value="Xyl_isomerase-like_sf"/>
</dbReference>
<dbReference type="GO" id="GO:0016853">
    <property type="term" value="F:isomerase activity"/>
    <property type="evidence" value="ECO:0007669"/>
    <property type="project" value="UniProtKB-KW"/>
</dbReference>
<feature type="domain" description="Xylose isomerase-like TIM barrel" evidence="1">
    <location>
        <begin position="21"/>
        <end position="265"/>
    </location>
</feature>
<dbReference type="Pfam" id="PF01261">
    <property type="entry name" value="AP_endonuc_2"/>
    <property type="match status" value="1"/>
</dbReference>
<evidence type="ECO:0000259" key="1">
    <source>
        <dbReference type="Pfam" id="PF01261"/>
    </source>
</evidence>
<organism evidence="2 3">
    <name type="scientific">Gordoniibacillus kamchatkensis</name>
    <dbReference type="NCBI Taxonomy" id="1590651"/>
    <lineage>
        <taxon>Bacteria</taxon>
        <taxon>Bacillati</taxon>
        <taxon>Bacillota</taxon>
        <taxon>Bacilli</taxon>
        <taxon>Bacillales</taxon>
        <taxon>Paenibacillaceae</taxon>
        <taxon>Gordoniibacillus</taxon>
    </lineage>
</organism>
<gene>
    <name evidence="2" type="ORF">SD70_07980</name>
</gene>
<dbReference type="SUPFAM" id="SSF51658">
    <property type="entry name" value="Xylose isomerase-like"/>
    <property type="match status" value="1"/>
</dbReference>
<keyword evidence="2" id="KW-0413">Isomerase</keyword>
<dbReference type="EMBL" id="JXAK01000010">
    <property type="protein sequence ID" value="KIL41380.1"/>
    <property type="molecule type" value="Genomic_DNA"/>
</dbReference>
<accession>A0ABR5ALI5</accession>